<sequence>DILASKEIRTTTKLRIFNSNVKSVLLCGSDTWRKTEVIQHKIQRFTNNCLRRIFNIRWIEKRRDEELWQRAGQKPVYEQIMRRKRSSIEQALRKPPSSLTRRALIWNPEGKRKRTRPRSS</sequence>
<dbReference type="AlphaFoldDB" id="A0AA88YPG1"/>
<evidence type="ECO:0000313" key="3">
    <source>
        <dbReference type="EMBL" id="KAK3103820.1"/>
    </source>
</evidence>
<evidence type="ECO:0000313" key="4">
    <source>
        <dbReference type="Proteomes" id="UP001186944"/>
    </source>
</evidence>
<accession>A0AA88YPG1</accession>
<comment type="caution">
    <text evidence="3">The sequence shown here is derived from an EMBL/GenBank/DDBJ whole genome shotgun (WGS) entry which is preliminary data.</text>
</comment>
<proteinExistence type="predicted"/>
<keyword evidence="4" id="KW-1185">Reference proteome</keyword>
<reference evidence="3" key="1">
    <citation type="submission" date="2019-08" db="EMBL/GenBank/DDBJ databases">
        <title>The improved chromosome-level genome for the pearl oyster Pinctada fucata martensii using PacBio sequencing and Hi-C.</title>
        <authorList>
            <person name="Zheng Z."/>
        </authorList>
    </citation>
    <scope>NUCLEOTIDE SEQUENCE</scope>
    <source>
        <strain evidence="3">ZZ-2019</strain>
        <tissue evidence="3">Adductor muscle</tissue>
    </source>
</reference>
<gene>
    <name evidence="3" type="ORF">FSP39_022162</name>
</gene>
<evidence type="ECO:0000259" key="2">
    <source>
        <dbReference type="Pfam" id="PF20049"/>
    </source>
</evidence>
<feature type="region of interest" description="Disordered" evidence="1">
    <location>
        <begin position="87"/>
        <end position="120"/>
    </location>
</feature>
<dbReference type="InterPro" id="IPR045609">
    <property type="entry name" value="DUF6451"/>
</dbReference>
<dbReference type="Proteomes" id="UP001186944">
    <property type="component" value="Unassembled WGS sequence"/>
</dbReference>
<dbReference type="EMBL" id="VSWD01000005">
    <property type="protein sequence ID" value="KAK3103820.1"/>
    <property type="molecule type" value="Genomic_DNA"/>
</dbReference>
<feature type="domain" description="DUF6451" evidence="2">
    <location>
        <begin position="5"/>
        <end position="26"/>
    </location>
</feature>
<evidence type="ECO:0000256" key="1">
    <source>
        <dbReference type="SAM" id="MobiDB-lite"/>
    </source>
</evidence>
<feature type="compositionally biased region" description="Basic residues" evidence="1">
    <location>
        <begin position="111"/>
        <end position="120"/>
    </location>
</feature>
<dbReference type="Pfam" id="PF20049">
    <property type="entry name" value="DUF6451"/>
    <property type="match status" value="1"/>
</dbReference>
<name>A0AA88YPG1_PINIB</name>
<organism evidence="3 4">
    <name type="scientific">Pinctada imbricata</name>
    <name type="common">Atlantic pearl-oyster</name>
    <name type="synonym">Pinctada martensii</name>
    <dbReference type="NCBI Taxonomy" id="66713"/>
    <lineage>
        <taxon>Eukaryota</taxon>
        <taxon>Metazoa</taxon>
        <taxon>Spiralia</taxon>
        <taxon>Lophotrochozoa</taxon>
        <taxon>Mollusca</taxon>
        <taxon>Bivalvia</taxon>
        <taxon>Autobranchia</taxon>
        <taxon>Pteriomorphia</taxon>
        <taxon>Pterioida</taxon>
        <taxon>Pterioidea</taxon>
        <taxon>Pteriidae</taxon>
        <taxon>Pinctada</taxon>
    </lineage>
</organism>
<protein>
    <recommendedName>
        <fullName evidence="2">DUF6451 domain-containing protein</fullName>
    </recommendedName>
</protein>
<feature type="non-terminal residue" evidence="3">
    <location>
        <position position="1"/>
    </location>
</feature>